<evidence type="ECO:0000259" key="1">
    <source>
        <dbReference type="Pfam" id="PF04659"/>
    </source>
</evidence>
<dbReference type="RefSeq" id="WP_179170843.1">
    <property type="nucleotide sequence ID" value="NZ_CP058529.1"/>
</dbReference>
<dbReference type="Proteomes" id="UP000509750">
    <property type="component" value="Chromosome"/>
</dbReference>
<dbReference type="OrthoDB" id="121879at2157"/>
<dbReference type="GeneID" id="56030725"/>
<keyword evidence="3" id="KW-1185">Reference proteome</keyword>
<evidence type="ECO:0000313" key="3">
    <source>
        <dbReference type="Proteomes" id="UP000509750"/>
    </source>
</evidence>
<name>A0A7D5GZ66_9EURY</name>
<gene>
    <name evidence="2" type="ORF">HUG10_17790</name>
</gene>
<reference evidence="2 3" key="1">
    <citation type="submission" date="2020-07" db="EMBL/GenBank/DDBJ databases">
        <title>Gai3-2, isolated from salt lake.</title>
        <authorList>
            <person name="Cui H."/>
            <person name="Shi X."/>
        </authorList>
    </citation>
    <scope>NUCLEOTIDE SEQUENCE [LARGE SCALE GENOMIC DNA]</scope>
    <source>
        <strain evidence="2 3">Gai3-2</strain>
    </source>
</reference>
<dbReference type="AlphaFoldDB" id="A0A7D5GZ66"/>
<organism evidence="2 3">
    <name type="scientific">Halorarum halophilum</name>
    <dbReference type="NCBI Taxonomy" id="2743090"/>
    <lineage>
        <taxon>Archaea</taxon>
        <taxon>Methanobacteriati</taxon>
        <taxon>Methanobacteriota</taxon>
        <taxon>Stenosarchaea group</taxon>
        <taxon>Halobacteria</taxon>
        <taxon>Halobacteriales</taxon>
        <taxon>Haloferacaceae</taxon>
        <taxon>Halorarum</taxon>
    </lineage>
</organism>
<feature type="domain" description="Archaeal flagella protein FlaD/E" evidence="1">
    <location>
        <begin position="64"/>
        <end position="149"/>
    </location>
</feature>
<protein>
    <recommendedName>
        <fullName evidence="1">Archaeal flagella protein FlaD/E domain-containing protein</fullName>
    </recommendedName>
</protein>
<dbReference type="GO" id="GO:0097588">
    <property type="term" value="P:archaeal or bacterial-type flagellum-dependent cell motility"/>
    <property type="evidence" value="ECO:0007669"/>
    <property type="project" value="InterPro"/>
</dbReference>
<sequence length="152" mass="16360">MLNPSDYDPEELRALAGAAAPTRAGPEGDRWVTPDDFLVRAEARVRSAQVEDAFVLGAATDGTSRPYLPSLPDSGVGTRLVLDWLRFLVGVGGCEGARDAIAYYGRVEWLGADAEEALAAHLETFSDAENRRVGPGHHRTSLLFVARLAALR</sequence>
<dbReference type="InterPro" id="IPR006752">
    <property type="entry name" value="Arch_fla_DE"/>
</dbReference>
<dbReference type="EMBL" id="CP058529">
    <property type="protein sequence ID" value="QLG29269.1"/>
    <property type="molecule type" value="Genomic_DNA"/>
</dbReference>
<proteinExistence type="predicted"/>
<dbReference type="KEGG" id="halg:HUG10_17790"/>
<accession>A0A7D5GZ66</accession>
<dbReference type="Pfam" id="PF04659">
    <property type="entry name" value="Arch_fla_DE"/>
    <property type="match status" value="1"/>
</dbReference>
<evidence type="ECO:0000313" key="2">
    <source>
        <dbReference type="EMBL" id="QLG29269.1"/>
    </source>
</evidence>